<dbReference type="InterPro" id="IPR025459">
    <property type="entry name" value="DUF4279"/>
</dbReference>
<keyword evidence="2" id="KW-1185">Reference proteome</keyword>
<organism evidence="1 2">
    <name type="scientific">Acetivibrio mesophilus</name>
    <dbReference type="NCBI Taxonomy" id="2487273"/>
    <lineage>
        <taxon>Bacteria</taxon>
        <taxon>Bacillati</taxon>
        <taxon>Bacillota</taxon>
        <taxon>Clostridia</taxon>
        <taxon>Eubacteriales</taxon>
        <taxon>Oscillospiraceae</taxon>
        <taxon>Acetivibrio</taxon>
    </lineage>
</organism>
<dbReference type="OrthoDB" id="893918at2"/>
<sequence>MDKTSVMVRFSIYGENFDPCVISEELGLSPTETHLKGEPTKNGRNTWKDTSWSINTGYEESLDINVQLEKIMSLLEFKTEKLVELKDKLCVSMLFMIVVKIENNETPAMYFKKPFIHFLSRIDAEVGFDVYVYS</sequence>
<comment type="caution">
    <text evidence="1">The sequence shown here is derived from an EMBL/GenBank/DDBJ whole genome shotgun (WGS) entry which is preliminary data.</text>
</comment>
<accession>A0A4Q0I0B2</accession>
<dbReference type="RefSeq" id="WP_128706526.1">
    <property type="nucleotide sequence ID" value="NZ_RLII01000046.1"/>
</dbReference>
<protein>
    <submittedName>
        <fullName evidence="1">DUF4279 domain-containing protein</fullName>
    </submittedName>
</protein>
<dbReference type="Pfam" id="PF14106">
    <property type="entry name" value="DUF4279"/>
    <property type="match status" value="1"/>
</dbReference>
<evidence type="ECO:0000313" key="1">
    <source>
        <dbReference type="EMBL" id="RXE57634.1"/>
    </source>
</evidence>
<dbReference type="Proteomes" id="UP000289166">
    <property type="component" value="Unassembled WGS sequence"/>
</dbReference>
<dbReference type="AlphaFoldDB" id="A0A4Q0I0B2"/>
<reference evidence="2" key="1">
    <citation type="submission" date="2018-11" db="EMBL/GenBank/DDBJ databases">
        <title>Genome sequencing of a novel mesophilic and cellulolytic organism within the genus Hungateiclostridium.</title>
        <authorList>
            <person name="Rettenmaier R."/>
            <person name="Liebl W."/>
            <person name="Zverlov V."/>
        </authorList>
    </citation>
    <scope>NUCLEOTIDE SEQUENCE [LARGE SCALE GENOMIC DNA]</scope>
    <source>
        <strain evidence="2">N2K1</strain>
    </source>
</reference>
<name>A0A4Q0I0B2_9FIRM</name>
<proteinExistence type="predicted"/>
<dbReference type="EMBL" id="RLII01000046">
    <property type="protein sequence ID" value="RXE57634.1"/>
    <property type="molecule type" value="Genomic_DNA"/>
</dbReference>
<evidence type="ECO:0000313" key="2">
    <source>
        <dbReference type="Proteomes" id="UP000289166"/>
    </source>
</evidence>
<gene>
    <name evidence="1" type="ORF">EFD62_16625</name>
</gene>